<feature type="transmembrane region" description="Helical" evidence="2">
    <location>
        <begin position="71"/>
        <end position="94"/>
    </location>
</feature>
<dbReference type="GO" id="GO:0016020">
    <property type="term" value="C:membrane"/>
    <property type="evidence" value="ECO:0007669"/>
    <property type="project" value="InterPro"/>
</dbReference>
<protein>
    <submittedName>
        <fullName evidence="4">Cytochrome c oxidase polypeptide I</fullName>
        <ecNumber evidence="4">1.9.3.1</ecNumber>
    </submittedName>
</protein>
<dbReference type="InterPro" id="IPR036927">
    <property type="entry name" value="Cyt_c_oxase-like_su1_sf"/>
</dbReference>
<evidence type="ECO:0000256" key="2">
    <source>
        <dbReference type="SAM" id="Phobius"/>
    </source>
</evidence>
<dbReference type="PROSITE" id="PS50855">
    <property type="entry name" value="COX1"/>
    <property type="match status" value="1"/>
</dbReference>
<dbReference type="SUPFAM" id="SSF81442">
    <property type="entry name" value="Cytochrome c oxidase subunit I-like"/>
    <property type="match status" value="1"/>
</dbReference>
<evidence type="ECO:0000256" key="1">
    <source>
        <dbReference type="ARBA" id="ARBA00022660"/>
    </source>
</evidence>
<dbReference type="InterPro" id="IPR023616">
    <property type="entry name" value="Cyt_c_oxase-like_su1_dom"/>
</dbReference>
<dbReference type="Gene3D" id="1.10.287.70">
    <property type="match status" value="1"/>
</dbReference>
<reference evidence="4" key="1">
    <citation type="submission" date="2020-02" db="EMBL/GenBank/DDBJ databases">
        <authorList>
            <person name="Meier V. D."/>
        </authorList>
    </citation>
    <scope>NUCLEOTIDE SEQUENCE</scope>
    <source>
        <strain evidence="4">AVDCRST_MAG73</strain>
    </source>
</reference>
<proteinExistence type="predicted"/>
<keyword evidence="4" id="KW-0560">Oxidoreductase</keyword>
<dbReference type="AlphaFoldDB" id="A0A6J4UDE8"/>
<dbReference type="GO" id="GO:0015990">
    <property type="term" value="P:electron transport coupled proton transport"/>
    <property type="evidence" value="ECO:0007669"/>
    <property type="project" value="TreeGrafter"/>
</dbReference>
<keyword evidence="2" id="KW-1133">Transmembrane helix</keyword>
<dbReference type="PANTHER" id="PTHR10422:SF18">
    <property type="entry name" value="CYTOCHROME C OXIDASE SUBUNIT 1"/>
    <property type="match status" value="1"/>
</dbReference>
<dbReference type="GO" id="GO:0004129">
    <property type="term" value="F:cytochrome-c oxidase activity"/>
    <property type="evidence" value="ECO:0007669"/>
    <property type="project" value="InterPro"/>
</dbReference>
<keyword evidence="1" id="KW-0813">Transport</keyword>
<sequence length="271" mass="30320">LFGGSIFALFGGIYYWFPKLTGRMLDEKIGKIHFWTTFAFFNIAFFPMHFLGLEGMPRRYYTYAGDSGLQLWHTISTFGSYALGGTFLIFLYNVAKSLQHGKRAGNDPWDGATLEWSIPSPPPVYNFREIPIVRHRDPLWEEKYGKYEGEGQSEEQDLEVRIAGIKIGSAEAPDEDALEQAERRAEADDETNIHLPDPSYYPLLTAFGIFLAAMGLIFSYPRIEIARLDLPILALIGVIIMFAGVFGWSFEPASSEHPETHAPAGAGSAHA</sequence>
<dbReference type="Gene3D" id="1.20.210.10">
    <property type="entry name" value="Cytochrome c oxidase-like, subunit I domain"/>
    <property type="match status" value="1"/>
</dbReference>
<keyword evidence="1" id="KW-0249">Electron transport</keyword>
<keyword evidence="2" id="KW-0812">Transmembrane</keyword>
<dbReference type="EC" id="1.9.3.1" evidence="4"/>
<keyword evidence="2" id="KW-0472">Membrane</keyword>
<feature type="transmembrane region" description="Helical" evidence="2">
    <location>
        <begin position="200"/>
        <end position="220"/>
    </location>
</feature>
<dbReference type="Pfam" id="PF00115">
    <property type="entry name" value="COX1"/>
    <property type="match status" value="1"/>
</dbReference>
<dbReference type="GO" id="GO:0020037">
    <property type="term" value="F:heme binding"/>
    <property type="evidence" value="ECO:0007669"/>
    <property type="project" value="InterPro"/>
</dbReference>
<feature type="transmembrane region" description="Helical" evidence="2">
    <location>
        <begin position="32"/>
        <end position="51"/>
    </location>
</feature>
<gene>
    <name evidence="4" type="ORF">AVDCRST_MAG73-2366</name>
</gene>
<dbReference type="GO" id="GO:0016491">
    <property type="term" value="F:oxidoreductase activity"/>
    <property type="evidence" value="ECO:0007669"/>
    <property type="project" value="UniProtKB-KW"/>
</dbReference>
<dbReference type="GO" id="GO:0022904">
    <property type="term" value="P:respiratory electron transport chain"/>
    <property type="evidence" value="ECO:0007669"/>
    <property type="project" value="TreeGrafter"/>
</dbReference>
<dbReference type="EMBL" id="CADCWE010000152">
    <property type="protein sequence ID" value="CAA9545433.1"/>
    <property type="molecule type" value="Genomic_DNA"/>
</dbReference>
<organism evidence="4">
    <name type="scientific">uncultured Thermomicrobiales bacterium</name>
    <dbReference type="NCBI Taxonomy" id="1645740"/>
    <lineage>
        <taxon>Bacteria</taxon>
        <taxon>Pseudomonadati</taxon>
        <taxon>Thermomicrobiota</taxon>
        <taxon>Thermomicrobia</taxon>
        <taxon>Thermomicrobiales</taxon>
        <taxon>environmental samples</taxon>
    </lineage>
</organism>
<feature type="domain" description="Cytochrome oxidase subunit I profile" evidence="3">
    <location>
        <begin position="1"/>
        <end position="134"/>
    </location>
</feature>
<keyword evidence="1" id="KW-0679">Respiratory chain</keyword>
<dbReference type="InterPro" id="IPR000883">
    <property type="entry name" value="Cyt_C_Oxase_1"/>
</dbReference>
<dbReference type="GO" id="GO:0009060">
    <property type="term" value="P:aerobic respiration"/>
    <property type="evidence" value="ECO:0007669"/>
    <property type="project" value="InterPro"/>
</dbReference>
<dbReference type="PANTHER" id="PTHR10422">
    <property type="entry name" value="CYTOCHROME C OXIDASE SUBUNIT 1"/>
    <property type="match status" value="1"/>
</dbReference>
<evidence type="ECO:0000313" key="4">
    <source>
        <dbReference type="EMBL" id="CAA9545433.1"/>
    </source>
</evidence>
<name>A0A6J4UDE8_9BACT</name>
<evidence type="ECO:0000259" key="3">
    <source>
        <dbReference type="PROSITE" id="PS50855"/>
    </source>
</evidence>
<feature type="transmembrane region" description="Helical" evidence="2">
    <location>
        <begin position="232"/>
        <end position="250"/>
    </location>
</feature>
<accession>A0A6J4UDE8</accession>
<feature type="non-terminal residue" evidence="4">
    <location>
        <position position="1"/>
    </location>
</feature>